<name>A0A158IPX3_9BURK</name>
<accession>A0A158IPX3</accession>
<dbReference type="AlphaFoldDB" id="A0A158IPX3"/>
<gene>
    <name evidence="2" type="ORF">AWB69_06399</name>
</gene>
<organism evidence="2 3">
    <name type="scientific">Caballeronia udeis</name>
    <dbReference type="NCBI Taxonomy" id="1232866"/>
    <lineage>
        <taxon>Bacteria</taxon>
        <taxon>Pseudomonadati</taxon>
        <taxon>Pseudomonadota</taxon>
        <taxon>Betaproteobacteria</taxon>
        <taxon>Burkholderiales</taxon>
        <taxon>Burkholderiaceae</taxon>
        <taxon>Caballeronia</taxon>
    </lineage>
</organism>
<reference evidence="2 3" key="1">
    <citation type="submission" date="2016-01" db="EMBL/GenBank/DDBJ databases">
        <authorList>
            <person name="Oliw E.H."/>
        </authorList>
    </citation>
    <scope>NUCLEOTIDE SEQUENCE [LARGE SCALE GENOMIC DNA]</scope>
    <source>
        <strain evidence="2">LMG 27134</strain>
    </source>
</reference>
<proteinExistence type="predicted"/>
<dbReference type="InterPro" id="IPR036249">
    <property type="entry name" value="Thioredoxin-like_sf"/>
</dbReference>
<sequence>MQATGMTSLCGESVDGDKARCRVEFWTNFGPIPDRPYMTSSKLYLDVWSDFVCPFCYLEVPVIDQFKNTYGDAVEVRWHAFELRPEPASAIDPDSDSLQETWENSVYPIANERGLLLRLPPVQPHSRKAFETAFFARESGRFDVVHRAIFKAYFEDGIDIGDTDALLDIAATCGIDPESLEEVLLGDELTDAVIEDEEFAKKLGVTGVPFAVLSRDGVGEQEPPPPIALRGAAPIEHFEAALGRLFPEGFSAA</sequence>
<evidence type="ECO:0000259" key="1">
    <source>
        <dbReference type="Pfam" id="PF01323"/>
    </source>
</evidence>
<protein>
    <submittedName>
        <fullName evidence="2">DSBA oxidoreductase</fullName>
    </submittedName>
</protein>
<dbReference type="SUPFAM" id="SSF52833">
    <property type="entry name" value="Thioredoxin-like"/>
    <property type="match status" value="1"/>
</dbReference>
<dbReference type="Gene3D" id="3.40.30.10">
    <property type="entry name" value="Glutaredoxin"/>
    <property type="match status" value="1"/>
</dbReference>
<feature type="domain" description="DSBA-like thioredoxin" evidence="1">
    <location>
        <begin position="45"/>
        <end position="242"/>
    </location>
</feature>
<dbReference type="PANTHER" id="PTHR13887">
    <property type="entry name" value="GLUTATHIONE S-TRANSFERASE KAPPA"/>
    <property type="match status" value="1"/>
</dbReference>
<dbReference type="CDD" id="cd03024">
    <property type="entry name" value="DsbA_FrnE"/>
    <property type="match status" value="1"/>
</dbReference>
<dbReference type="EMBL" id="FCOK02000057">
    <property type="protein sequence ID" value="SAL58141.1"/>
    <property type="molecule type" value="Genomic_DNA"/>
</dbReference>
<evidence type="ECO:0000313" key="3">
    <source>
        <dbReference type="Proteomes" id="UP000054683"/>
    </source>
</evidence>
<dbReference type="GO" id="GO:0016491">
    <property type="term" value="F:oxidoreductase activity"/>
    <property type="evidence" value="ECO:0007669"/>
    <property type="project" value="InterPro"/>
</dbReference>
<dbReference type="Proteomes" id="UP000054683">
    <property type="component" value="Unassembled WGS sequence"/>
</dbReference>
<evidence type="ECO:0000313" key="2">
    <source>
        <dbReference type="EMBL" id="SAL58141.1"/>
    </source>
</evidence>
<dbReference type="PANTHER" id="PTHR13887:SF41">
    <property type="entry name" value="THIOREDOXIN SUPERFAMILY PROTEIN"/>
    <property type="match status" value="1"/>
</dbReference>
<dbReference type="Pfam" id="PF01323">
    <property type="entry name" value="DSBA"/>
    <property type="match status" value="1"/>
</dbReference>
<dbReference type="InterPro" id="IPR001853">
    <property type="entry name" value="DSBA-like_thioredoxin_dom"/>
</dbReference>